<dbReference type="CDD" id="cd00093">
    <property type="entry name" value="HTH_XRE"/>
    <property type="match status" value="1"/>
</dbReference>
<dbReference type="RefSeq" id="WP_275034203.1">
    <property type="nucleotide sequence ID" value="NZ_CP118615.1"/>
</dbReference>
<dbReference type="SUPFAM" id="SSF47413">
    <property type="entry name" value="lambda repressor-like DNA-binding domains"/>
    <property type="match status" value="1"/>
</dbReference>
<evidence type="ECO:0000259" key="1">
    <source>
        <dbReference type="PROSITE" id="PS50943"/>
    </source>
</evidence>
<keyword evidence="3" id="KW-1185">Reference proteome</keyword>
<dbReference type="InterPro" id="IPR010982">
    <property type="entry name" value="Lambda_DNA-bd_dom_sf"/>
</dbReference>
<dbReference type="PROSITE" id="PS50943">
    <property type="entry name" value="HTH_CROC1"/>
    <property type="match status" value="1"/>
</dbReference>
<dbReference type="InterPro" id="IPR001387">
    <property type="entry name" value="Cro/C1-type_HTH"/>
</dbReference>
<dbReference type="SMART" id="SM00530">
    <property type="entry name" value="HTH_XRE"/>
    <property type="match status" value="1"/>
</dbReference>
<feature type="domain" description="HTH cro/C1-type" evidence="1">
    <location>
        <begin position="18"/>
        <end position="73"/>
    </location>
</feature>
<proteinExistence type="predicted"/>
<protein>
    <submittedName>
        <fullName evidence="2">Helix-turn-helix domain-containing protein</fullName>
    </submittedName>
</protein>
<accession>A0ABY7ZY07</accession>
<gene>
    <name evidence="2" type="ORF">PVK37_13155</name>
</gene>
<dbReference type="Gene3D" id="1.10.260.40">
    <property type="entry name" value="lambda repressor-like DNA-binding domains"/>
    <property type="match status" value="1"/>
</dbReference>
<organism evidence="2 3">
    <name type="scientific">Micromonospora cathayae</name>
    <dbReference type="NCBI Taxonomy" id="3028804"/>
    <lineage>
        <taxon>Bacteria</taxon>
        <taxon>Bacillati</taxon>
        <taxon>Actinomycetota</taxon>
        <taxon>Actinomycetes</taxon>
        <taxon>Micromonosporales</taxon>
        <taxon>Micromonosporaceae</taxon>
        <taxon>Micromonospora</taxon>
    </lineage>
</organism>
<evidence type="ECO:0000313" key="3">
    <source>
        <dbReference type="Proteomes" id="UP001219605"/>
    </source>
</evidence>
<dbReference type="EMBL" id="CP118615">
    <property type="protein sequence ID" value="WDZ87281.1"/>
    <property type="molecule type" value="Genomic_DNA"/>
</dbReference>
<dbReference type="Pfam" id="PF13560">
    <property type="entry name" value="HTH_31"/>
    <property type="match status" value="1"/>
</dbReference>
<sequence length="411" mass="43958">MSAPRQPDRRDLPIGRRIAQLRARRGMNQQVFADRIGKSKSWVDKVERGVRRLERLPTIEAVAAALGVSTAILLGRNTRRPPTTTGSTAAAVEHVREALATYDTPTAPERPPSTAELHQQVGYAQTAYRHAHHQHVLRMLPDLISAARHAARPRAATATAWPAGHLLVQVYRLTAHTLIKLGDPQAAWLAADRAVTAAAGDPHRAAQAAIPLAQALRALGRGRLALAAAIAAVRPIDLAAYREPPPDQLALAGTLLTEAAIAAATHGDPGIAHDLLDRAAHQATRHAAGHHHDDDGFAPVTVELARVLVAARLGDHHTALTVHRHATRDLGWQRLPAEHRAAHLIDITRTHLDAGDHHAAGRTIVAADQIAPTEVRLRPAAHALLAAIVRAGPTPADVTRLATTIGLTRQP</sequence>
<reference evidence="2 3" key="1">
    <citation type="submission" date="2023-02" db="EMBL/GenBank/DDBJ databases">
        <authorList>
            <person name="Mo P."/>
        </authorList>
    </citation>
    <scope>NUCLEOTIDE SEQUENCE [LARGE SCALE GENOMIC DNA]</scope>
    <source>
        <strain evidence="2 3">HUAS 3</strain>
    </source>
</reference>
<name>A0ABY7ZY07_9ACTN</name>
<evidence type="ECO:0000313" key="2">
    <source>
        <dbReference type="EMBL" id="WDZ87281.1"/>
    </source>
</evidence>
<dbReference type="Proteomes" id="UP001219605">
    <property type="component" value="Chromosome"/>
</dbReference>